<gene>
    <name evidence="2" type="ORF">CDAR_463081</name>
</gene>
<dbReference type="EMBL" id="BPLQ01012431">
    <property type="protein sequence ID" value="GIY65456.1"/>
    <property type="molecule type" value="Genomic_DNA"/>
</dbReference>
<feature type="region of interest" description="Disordered" evidence="1">
    <location>
        <begin position="1"/>
        <end position="43"/>
    </location>
</feature>
<reference evidence="2 3" key="1">
    <citation type="submission" date="2021-06" db="EMBL/GenBank/DDBJ databases">
        <title>Caerostris darwini draft genome.</title>
        <authorList>
            <person name="Kono N."/>
            <person name="Arakawa K."/>
        </authorList>
    </citation>
    <scope>NUCLEOTIDE SEQUENCE [LARGE SCALE GENOMIC DNA]</scope>
</reference>
<feature type="compositionally biased region" description="Polar residues" evidence="1">
    <location>
        <begin position="1"/>
        <end position="13"/>
    </location>
</feature>
<dbReference type="AlphaFoldDB" id="A0AAV4V5Q2"/>
<keyword evidence="3" id="KW-1185">Reference proteome</keyword>
<comment type="caution">
    <text evidence="2">The sequence shown here is derived from an EMBL/GenBank/DDBJ whole genome shotgun (WGS) entry which is preliminary data.</text>
</comment>
<evidence type="ECO:0000313" key="3">
    <source>
        <dbReference type="Proteomes" id="UP001054837"/>
    </source>
</evidence>
<sequence length="101" mass="11813">MESTRSSLSSTKKPGTHSLAIYARKERQKRTKKGPKRKKKIKKMALSRHLYQRFSSRKVSRQNKRDKEAKLQLFFFAPRGALSSFLFNTPNNRKGQLTKTK</sequence>
<feature type="compositionally biased region" description="Basic residues" evidence="1">
    <location>
        <begin position="26"/>
        <end position="43"/>
    </location>
</feature>
<protein>
    <submittedName>
        <fullName evidence="2">Uncharacterized protein</fullName>
    </submittedName>
</protein>
<evidence type="ECO:0000313" key="2">
    <source>
        <dbReference type="EMBL" id="GIY65456.1"/>
    </source>
</evidence>
<proteinExistence type="predicted"/>
<evidence type="ECO:0000256" key="1">
    <source>
        <dbReference type="SAM" id="MobiDB-lite"/>
    </source>
</evidence>
<name>A0AAV4V5Q2_9ARAC</name>
<organism evidence="2 3">
    <name type="scientific">Caerostris darwini</name>
    <dbReference type="NCBI Taxonomy" id="1538125"/>
    <lineage>
        <taxon>Eukaryota</taxon>
        <taxon>Metazoa</taxon>
        <taxon>Ecdysozoa</taxon>
        <taxon>Arthropoda</taxon>
        <taxon>Chelicerata</taxon>
        <taxon>Arachnida</taxon>
        <taxon>Araneae</taxon>
        <taxon>Araneomorphae</taxon>
        <taxon>Entelegynae</taxon>
        <taxon>Araneoidea</taxon>
        <taxon>Araneidae</taxon>
        <taxon>Caerostris</taxon>
    </lineage>
</organism>
<accession>A0AAV4V5Q2</accession>
<dbReference type="Proteomes" id="UP001054837">
    <property type="component" value="Unassembled WGS sequence"/>
</dbReference>